<dbReference type="InterPro" id="IPR050117">
    <property type="entry name" value="MAPK"/>
</dbReference>
<evidence type="ECO:0000256" key="6">
    <source>
        <dbReference type="ARBA" id="ARBA00022840"/>
    </source>
</evidence>
<comment type="catalytic activity">
    <reaction evidence="8">
        <text>L-seryl-[protein] + ATP = O-phospho-L-seryl-[protein] + ADP + H(+)</text>
        <dbReference type="Rhea" id="RHEA:17989"/>
        <dbReference type="Rhea" id="RHEA-COMP:9863"/>
        <dbReference type="Rhea" id="RHEA-COMP:11604"/>
        <dbReference type="ChEBI" id="CHEBI:15378"/>
        <dbReference type="ChEBI" id="CHEBI:29999"/>
        <dbReference type="ChEBI" id="CHEBI:30616"/>
        <dbReference type="ChEBI" id="CHEBI:83421"/>
        <dbReference type="ChEBI" id="CHEBI:456216"/>
        <dbReference type="EC" id="2.7.11.22"/>
    </reaction>
</comment>
<feature type="region of interest" description="Disordered" evidence="10">
    <location>
        <begin position="894"/>
        <end position="961"/>
    </location>
</feature>
<evidence type="ECO:0000256" key="8">
    <source>
        <dbReference type="ARBA" id="ARBA00048367"/>
    </source>
</evidence>
<feature type="region of interest" description="Disordered" evidence="10">
    <location>
        <begin position="1130"/>
        <end position="1181"/>
    </location>
</feature>
<dbReference type="EC" id="2.7.11.22" evidence="1"/>
<sequence>MDNYDVLEVIGEGTYGVVFKCRDRQTNQIVAVKQFKNFQTNAYVRIAMLRELRVEQMLKGEPNVTQLIEAFQQKNRLYLVMEYIPRNLLDVLEEQPHGLPEDSLVVLLFTILLGIRSCHRNGIIHRDVKPENILVRDDGTASLCDFGFCRPLPQQLPQKPQQLASSSQDTGALAAPMAESSSVQCGCAPSSDHLPRMRDDASVSSANSAMLSELVFADHQAIMTNYVATRWYRSPEMLLGMSSYTYAVDMWAVGAIMAEAIGGEPLLPGKTELEQLSLIQTRIGDFPAAYEAAVRKRNGGILRLRPLNPLAVPPQQLHPTRLQPKLQRTSDLTDGAPENTEATQSTSCYLANRYGGRIAKAGINLLHRLLRIDAAERITVDEALEHPYFDNVRRRLYITASGAHAAGNDDGCDCATSERPAATKEPTGSTASQTATSSRQEPFLPHRETGGVHSTSPFLSASRVGGGGGSRCSAAEAPPPVEVSCSLVDQTSAEVDDDGRGPLPSPCGAECSPRVEAVVWKTSSSLASRAPCAIISTDSSPTDSAIFSVWTASGTSAETAPPPDVTMEKGPFYSSQLPSVLTPLPMETPQLNDAGGLYAAAAAGDGSTGVARLLPPRLVSEADYNKGEQTALRRQAASEGTSDRSVHLDISARSEGGSSTSLLQSLMSHHSPRDAQIIRRRPVSPESSSSTSALIQVGFPPVNASAEEPDVAHGRGFTVAVNGMDFSAPCSSLRLRRRMKGSDGVADARLPSRKSAAANATRTTSFFSSLAQSYPFMSAAVNGPKPSARSLAPTAVQSTSKHNLVYSAGEDHAERLRHPSGVTSVPRIQSRRGVDEKKAASNMEAAHTRGDTGRVGALPSATNKRNSGAGRGRNGGVMRVASAVSSRVNEAAAASSSRSVAQGPAEMSAQKWQSTRYSRQNPKPRRRTSTPTGGAGTAKGGFHSPELSTPLLVRSSPEESASLSASDARVLGGEMHIRSRFASPQLPHEVRPLPASERVTLLKEIESLGFSVGTPSAVEVLVPVADAPACHRPGRAERDSGTCGGAHGRSKGSARGTASAPAERTAPPPQPSEAQSSDAQPDRDRGEGDSNPRRRLAETRKQLSTNASSFAPLAKWGTVASGITSASVKHATGGKVDGDEREQCLQQPPHSSGSPSGRHSRMDVSSLLGSGSPHSTNAITDSSNRVAPSLIFRSSRTASSPLKLAAIYPSLIGSQKEGAPRRLASVGRHASLSTSGRTLVTTPLQPLASAVARRLAPALLRHHQLSTAEGACSPRTPTSRAPDVAFGSSAFSAHSPHVNKSTWSPRLSPRPQQLSGFGARRASMDPPMVPLPGARQQRRLSSTPAALSLSEDLFAISPSGSPGVGCRGDENPAPLSPAPISMTPDTFETVVLMETPPANRSTDQQRQQQMPSSGSWSPALSGTTVVMSNSMKVNSTPSRGVGRASDGSPSRWEEKGLLSSADVADISTRATSHYSTPELLPAVPARVWTLDEDDVLSISNTPPLPRRRSLDARGMANGKSWPSREKLGSSLAPPQPLLGGANALSAQQLHAGGGRRKSRLVL</sequence>
<dbReference type="Proteomes" id="UP000674179">
    <property type="component" value="Chromosome 28"/>
</dbReference>
<feature type="compositionally biased region" description="Polar residues" evidence="10">
    <location>
        <begin position="910"/>
        <end position="921"/>
    </location>
</feature>
<evidence type="ECO:0000256" key="3">
    <source>
        <dbReference type="ARBA" id="ARBA00022679"/>
    </source>
</evidence>
<dbReference type="InterPro" id="IPR017441">
    <property type="entry name" value="Protein_kinase_ATP_BS"/>
</dbReference>
<evidence type="ECO:0000259" key="11">
    <source>
        <dbReference type="PROSITE" id="PS50011"/>
    </source>
</evidence>
<dbReference type="PROSITE" id="PS00107">
    <property type="entry name" value="PROTEIN_KINASE_ATP"/>
    <property type="match status" value="1"/>
</dbReference>
<organism evidence="12 13">
    <name type="scientific">Leishmania enriettii</name>
    <dbReference type="NCBI Taxonomy" id="5663"/>
    <lineage>
        <taxon>Eukaryota</taxon>
        <taxon>Discoba</taxon>
        <taxon>Euglenozoa</taxon>
        <taxon>Kinetoplastea</taxon>
        <taxon>Metakinetoplastina</taxon>
        <taxon>Trypanosomatida</taxon>
        <taxon>Trypanosomatidae</taxon>
        <taxon>Leishmaniinae</taxon>
        <taxon>Leishmania</taxon>
    </lineage>
</organism>
<comment type="caution">
    <text evidence="12">The sequence shown here is derived from an EMBL/GenBank/DDBJ whole genome shotgun (WGS) entry which is preliminary data.</text>
</comment>
<dbReference type="FunFam" id="3.30.200.20:FF:000049">
    <property type="entry name" value="cyclin-dependent kinase-like 1 isoform X1"/>
    <property type="match status" value="1"/>
</dbReference>
<proteinExistence type="predicted"/>
<feature type="region of interest" description="Disordered" evidence="10">
    <location>
        <begin position="1496"/>
        <end position="1539"/>
    </location>
</feature>
<accession>A0A836GH53</accession>
<dbReference type="InterPro" id="IPR000719">
    <property type="entry name" value="Prot_kinase_dom"/>
</dbReference>
<dbReference type="RefSeq" id="XP_067691490.1">
    <property type="nucleotide sequence ID" value="XM_067836119.1"/>
</dbReference>
<keyword evidence="5" id="KW-0418">Kinase</keyword>
<dbReference type="GeneID" id="94171629"/>
<dbReference type="PANTHER" id="PTHR24055">
    <property type="entry name" value="MITOGEN-ACTIVATED PROTEIN KINASE"/>
    <property type="match status" value="1"/>
</dbReference>
<keyword evidence="3" id="KW-0808">Transferase</keyword>
<reference evidence="12 13" key="1">
    <citation type="submission" date="2021-02" db="EMBL/GenBank/DDBJ databases">
        <title>Leishmania (Mundinia) enrietti genome sequencing and assembly.</title>
        <authorList>
            <person name="Almutairi H."/>
            <person name="Gatherer D."/>
        </authorList>
    </citation>
    <scope>NUCLEOTIDE SEQUENCE [LARGE SCALE GENOMIC DNA]</scope>
    <source>
        <strain evidence="12">CUR178</strain>
    </source>
</reference>
<keyword evidence="4 9" id="KW-0547">Nucleotide-binding</keyword>
<dbReference type="SMART" id="SM00220">
    <property type="entry name" value="S_TKc"/>
    <property type="match status" value="1"/>
</dbReference>
<feature type="region of interest" description="Disordered" evidence="10">
    <location>
        <begin position="416"/>
        <end position="458"/>
    </location>
</feature>
<evidence type="ECO:0000256" key="7">
    <source>
        <dbReference type="ARBA" id="ARBA00047811"/>
    </source>
</evidence>
<evidence type="ECO:0000256" key="10">
    <source>
        <dbReference type="SAM" id="MobiDB-lite"/>
    </source>
</evidence>
<feature type="binding site" evidence="9">
    <location>
        <position position="33"/>
    </location>
    <ligand>
        <name>ATP</name>
        <dbReference type="ChEBI" id="CHEBI:30616"/>
    </ligand>
</feature>
<feature type="compositionally biased region" description="Polar residues" evidence="10">
    <location>
        <begin position="656"/>
        <end position="668"/>
    </location>
</feature>
<feature type="region of interest" description="Disordered" evidence="10">
    <location>
        <begin position="1360"/>
        <end position="1381"/>
    </location>
</feature>
<dbReference type="EMBL" id="JAFHKP010000028">
    <property type="protein sequence ID" value="KAG5474961.1"/>
    <property type="molecule type" value="Genomic_DNA"/>
</dbReference>
<dbReference type="KEGG" id="lenr:94171629"/>
<feature type="region of interest" description="Disordered" evidence="10">
    <location>
        <begin position="811"/>
        <end position="876"/>
    </location>
</feature>
<comment type="catalytic activity">
    <reaction evidence="7">
        <text>L-threonyl-[protein] + ATP = O-phospho-L-threonyl-[protein] + ADP + H(+)</text>
        <dbReference type="Rhea" id="RHEA:46608"/>
        <dbReference type="Rhea" id="RHEA-COMP:11060"/>
        <dbReference type="Rhea" id="RHEA-COMP:11605"/>
        <dbReference type="ChEBI" id="CHEBI:15378"/>
        <dbReference type="ChEBI" id="CHEBI:30013"/>
        <dbReference type="ChEBI" id="CHEBI:30616"/>
        <dbReference type="ChEBI" id="CHEBI:61977"/>
        <dbReference type="ChEBI" id="CHEBI:456216"/>
        <dbReference type="EC" id="2.7.11.22"/>
    </reaction>
</comment>
<feature type="compositionally biased region" description="Polar residues" evidence="10">
    <location>
        <begin position="1298"/>
        <end position="1315"/>
    </location>
</feature>
<dbReference type="GO" id="GO:0005524">
    <property type="term" value="F:ATP binding"/>
    <property type="evidence" value="ECO:0007669"/>
    <property type="project" value="UniProtKB-UniRule"/>
</dbReference>
<dbReference type="PROSITE" id="PS50011">
    <property type="entry name" value="PROTEIN_KINASE_DOM"/>
    <property type="match status" value="1"/>
</dbReference>
<keyword evidence="6 9" id="KW-0067">ATP-binding</keyword>
<name>A0A836GH53_LEIEN</name>
<dbReference type="Pfam" id="PF00069">
    <property type="entry name" value="Pkinase"/>
    <property type="match status" value="2"/>
</dbReference>
<dbReference type="PROSITE" id="PS00108">
    <property type="entry name" value="PROTEIN_KINASE_ST"/>
    <property type="match status" value="1"/>
</dbReference>
<keyword evidence="13" id="KW-1185">Reference proteome</keyword>
<evidence type="ECO:0000256" key="5">
    <source>
        <dbReference type="ARBA" id="ARBA00022777"/>
    </source>
</evidence>
<evidence type="ECO:0000313" key="12">
    <source>
        <dbReference type="EMBL" id="KAG5474961.1"/>
    </source>
</evidence>
<evidence type="ECO:0000256" key="4">
    <source>
        <dbReference type="ARBA" id="ARBA00022741"/>
    </source>
</evidence>
<gene>
    <name evidence="12" type="ORF">CUR178_04411</name>
</gene>
<feature type="compositionally biased region" description="Basic and acidic residues" evidence="10">
    <location>
        <begin position="1080"/>
        <end position="1095"/>
    </location>
</feature>
<dbReference type="GO" id="GO:0004693">
    <property type="term" value="F:cyclin-dependent protein serine/threonine kinase activity"/>
    <property type="evidence" value="ECO:0007669"/>
    <property type="project" value="UniProtKB-EC"/>
</dbReference>
<feature type="compositionally biased region" description="Polar residues" evidence="10">
    <location>
        <begin position="1167"/>
        <end position="1181"/>
    </location>
</feature>
<dbReference type="SUPFAM" id="SSF56112">
    <property type="entry name" value="Protein kinase-like (PK-like)"/>
    <property type="match status" value="1"/>
</dbReference>
<feature type="region of interest" description="Disordered" evidence="10">
    <location>
        <begin position="1030"/>
        <end position="1095"/>
    </location>
</feature>
<feature type="compositionally biased region" description="Low complexity" evidence="10">
    <location>
        <begin position="1148"/>
        <end position="1157"/>
    </location>
</feature>
<keyword evidence="2" id="KW-0723">Serine/threonine-protein kinase</keyword>
<evidence type="ECO:0000313" key="13">
    <source>
        <dbReference type="Proteomes" id="UP000674179"/>
    </source>
</evidence>
<dbReference type="OrthoDB" id="548217at2759"/>
<evidence type="ECO:0000256" key="9">
    <source>
        <dbReference type="PROSITE-ProRule" id="PRU10141"/>
    </source>
</evidence>
<dbReference type="Gene3D" id="1.10.510.10">
    <property type="entry name" value="Transferase(Phosphotransferase) domain 1"/>
    <property type="match status" value="1"/>
</dbReference>
<evidence type="ECO:0000256" key="1">
    <source>
        <dbReference type="ARBA" id="ARBA00012425"/>
    </source>
</evidence>
<feature type="compositionally biased region" description="Polar residues" evidence="10">
    <location>
        <begin position="1398"/>
        <end position="1438"/>
    </location>
</feature>
<feature type="compositionally biased region" description="Basic and acidic residues" evidence="10">
    <location>
        <begin position="641"/>
        <end position="652"/>
    </location>
</feature>
<feature type="region of interest" description="Disordered" evidence="10">
    <location>
        <begin position="1398"/>
        <end position="1456"/>
    </location>
</feature>
<dbReference type="InterPro" id="IPR011009">
    <property type="entry name" value="Kinase-like_dom_sf"/>
</dbReference>
<feature type="domain" description="Protein kinase" evidence="11">
    <location>
        <begin position="4"/>
        <end position="389"/>
    </location>
</feature>
<feature type="region of interest" description="Disordered" evidence="10">
    <location>
        <begin position="622"/>
        <end position="673"/>
    </location>
</feature>
<evidence type="ECO:0000256" key="2">
    <source>
        <dbReference type="ARBA" id="ARBA00022527"/>
    </source>
</evidence>
<dbReference type="Gene3D" id="3.30.200.20">
    <property type="entry name" value="Phosphorylase Kinase, domain 1"/>
    <property type="match status" value="1"/>
</dbReference>
<feature type="compositionally biased region" description="Low complexity" evidence="10">
    <location>
        <begin position="427"/>
        <end position="438"/>
    </location>
</feature>
<dbReference type="InterPro" id="IPR008271">
    <property type="entry name" value="Ser/Thr_kinase_AS"/>
</dbReference>
<protein>
    <recommendedName>
        <fullName evidence="1">cyclin-dependent kinase</fullName>
        <ecNumber evidence="1">2.7.11.22</ecNumber>
    </recommendedName>
</protein>
<feature type="region of interest" description="Disordered" evidence="10">
    <location>
        <begin position="1267"/>
        <end position="1327"/>
    </location>
</feature>